<dbReference type="Gene3D" id="3.40.30.10">
    <property type="entry name" value="Glutaredoxin"/>
    <property type="match status" value="1"/>
</dbReference>
<keyword evidence="5" id="KW-0676">Redox-active center</keyword>
<evidence type="ECO:0000256" key="3">
    <source>
        <dbReference type="ARBA" id="ARBA00023002"/>
    </source>
</evidence>
<dbReference type="PANTHER" id="PTHR13887:SF14">
    <property type="entry name" value="DISULFIDE BOND FORMATION PROTEIN D"/>
    <property type="match status" value="1"/>
</dbReference>
<evidence type="ECO:0000256" key="2">
    <source>
        <dbReference type="ARBA" id="ARBA00022729"/>
    </source>
</evidence>
<protein>
    <submittedName>
        <fullName evidence="8">DSBA oxidoreductase</fullName>
    </submittedName>
</protein>
<dbReference type="InterPro" id="IPR012336">
    <property type="entry name" value="Thioredoxin-like_fold"/>
</dbReference>
<dbReference type="PANTHER" id="PTHR13887">
    <property type="entry name" value="GLUTATHIONE S-TRANSFERASE KAPPA"/>
    <property type="match status" value="1"/>
</dbReference>
<keyword evidence="3" id="KW-0560">Oxidoreductase</keyword>
<evidence type="ECO:0000256" key="6">
    <source>
        <dbReference type="SAM" id="SignalP"/>
    </source>
</evidence>
<dbReference type="Pfam" id="PF13462">
    <property type="entry name" value="Thioredoxin_4"/>
    <property type="match status" value="1"/>
</dbReference>
<name>A0A4Q0T6C3_9BACT</name>
<evidence type="ECO:0000256" key="5">
    <source>
        <dbReference type="ARBA" id="ARBA00023284"/>
    </source>
</evidence>
<dbReference type="GO" id="GO:0016491">
    <property type="term" value="F:oxidoreductase activity"/>
    <property type="evidence" value="ECO:0007669"/>
    <property type="project" value="UniProtKB-KW"/>
</dbReference>
<feature type="domain" description="Thioredoxin" evidence="7">
    <location>
        <begin position="86"/>
        <end position="302"/>
    </location>
</feature>
<evidence type="ECO:0000313" key="9">
    <source>
        <dbReference type="Proteomes" id="UP000289437"/>
    </source>
</evidence>
<evidence type="ECO:0000256" key="1">
    <source>
        <dbReference type="ARBA" id="ARBA00005791"/>
    </source>
</evidence>
<organism evidence="8 9">
    <name type="scientific">Granulicella sibirica</name>
    <dbReference type="NCBI Taxonomy" id="2479048"/>
    <lineage>
        <taxon>Bacteria</taxon>
        <taxon>Pseudomonadati</taxon>
        <taxon>Acidobacteriota</taxon>
        <taxon>Terriglobia</taxon>
        <taxon>Terriglobales</taxon>
        <taxon>Acidobacteriaceae</taxon>
        <taxon>Granulicella</taxon>
    </lineage>
</organism>
<dbReference type="Proteomes" id="UP000289437">
    <property type="component" value="Unassembled WGS sequence"/>
</dbReference>
<dbReference type="AlphaFoldDB" id="A0A4Q0T6C3"/>
<keyword evidence="2 6" id="KW-0732">Signal</keyword>
<feature type="chain" id="PRO_5020736422" evidence="6">
    <location>
        <begin position="22"/>
        <end position="307"/>
    </location>
</feature>
<comment type="similarity">
    <text evidence="1">Belongs to the thioredoxin family. DsbA subfamily.</text>
</comment>
<dbReference type="PROSITE" id="PS51352">
    <property type="entry name" value="THIOREDOXIN_2"/>
    <property type="match status" value="1"/>
</dbReference>
<reference evidence="8 9" key="1">
    <citation type="submission" date="2018-11" db="EMBL/GenBank/DDBJ databases">
        <authorList>
            <person name="Mardanov A.V."/>
            <person name="Ravin N.V."/>
            <person name="Dedysh S.N."/>
        </authorList>
    </citation>
    <scope>NUCLEOTIDE SEQUENCE [LARGE SCALE GENOMIC DNA]</scope>
    <source>
        <strain evidence="8 9">AF10</strain>
    </source>
</reference>
<reference evidence="9" key="2">
    <citation type="submission" date="2019-02" db="EMBL/GenBank/DDBJ databases">
        <title>Granulicella sibirica sp. nov., a psychrotolerant acidobacterium isolated from an organic soil layer in forested tundra, West Siberia.</title>
        <authorList>
            <person name="Oshkin I.Y."/>
            <person name="Kulichevskaya I.S."/>
            <person name="Rijpstra W.I.C."/>
            <person name="Sinninghe Damste J.S."/>
            <person name="Rakitin A.L."/>
            <person name="Ravin N.V."/>
            <person name="Dedysh S.N."/>
        </authorList>
    </citation>
    <scope>NUCLEOTIDE SEQUENCE [LARGE SCALE GENOMIC DNA]</scope>
    <source>
        <strain evidence="9">AF10</strain>
    </source>
</reference>
<sequence>MKKVLGFVSMMVLTVAGFGQAAAAPADPFPPIDQKFFTATSPTVETVNSFLKSLWGFDSNRLFKVMAVQSTAVAGVSKVTVFLTDAGPNAKVQSFSFFTMPDGKHAIADGSGIIPFGAKPFAETRAMLEQRASGASHGAASKDLLLVEFADMQCPHCKTAQGTMKQIAQDFPNARIVYQSFPLVNIHPSAFEAAAYGVCVQKQKNDAFFPFVDDVFEHQEALTPERTDEILKGAVTKAGLDPAAIAACSTTPATKAAVDASVKLAEDAGVDQTPMLAVNGHLLPMTEIPYETLKKMIAYQAQADGVK</sequence>
<dbReference type="RefSeq" id="WP_241654284.1">
    <property type="nucleotide sequence ID" value="NZ_RDSM01000001.1"/>
</dbReference>
<dbReference type="InterPro" id="IPR036249">
    <property type="entry name" value="Thioredoxin-like_sf"/>
</dbReference>
<gene>
    <name evidence="8" type="ORF">GRAN_0431</name>
</gene>
<evidence type="ECO:0000313" key="8">
    <source>
        <dbReference type="EMBL" id="RXH57121.1"/>
    </source>
</evidence>
<evidence type="ECO:0000259" key="7">
    <source>
        <dbReference type="PROSITE" id="PS51352"/>
    </source>
</evidence>
<accession>A0A4Q0T6C3</accession>
<keyword evidence="4" id="KW-1015">Disulfide bond</keyword>
<proteinExistence type="inferred from homology"/>
<feature type="signal peptide" evidence="6">
    <location>
        <begin position="1"/>
        <end position="21"/>
    </location>
</feature>
<dbReference type="SUPFAM" id="SSF52833">
    <property type="entry name" value="Thioredoxin-like"/>
    <property type="match status" value="1"/>
</dbReference>
<evidence type="ECO:0000256" key="4">
    <source>
        <dbReference type="ARBA" id="ARBA00023157"/>
    </source>
</evidence>
<dbReference type="InterPro" id="IPR013766">
    <property type="entry name" value="Thioredoxin_domain"/>
</dbReference>
<keyword evidence="9" id="KW-1185">Reference proteome</keyword>
<comment type="caution">
    <text evidence="8">The sequence shown here is derived from an EMBL/GenBank/DDBJ whole genome shotgun (WGS) entry which is preliminary data.</text>
</comment>
<dbReference type="EMBL" id="RDSM01000001">
    <property type="protein sequence ID" value="RXH57121.1"/>
    <property type="molecule type" value="Genomic_DNA"/>
</dbReference>